<organism evidence="8 9">
    <name type="scientific">Intoshia linei</name>
    <dbReference type="NCBI Taxonomy" id="1819745"/>
    <lineage>
        <taxon>Eukaryota</taxon>
        <taxon>Metazoa</taxon>
        <taxon>Spiralia</taxon>
        <taxon>Lophotrochozoa</taxon>
        <taxon>Mesozoa</taxon>
        <taxon>Orthonectida</taxon>
        <taxon>Rhopaluridae</taxon>
        <taxon>Intoshia</taxon>
    </lineage>
</organism>
<sequence length="197" mass="22727">MIYRRNLDLPLDANRTGGGVVNDQELKNVGKYYGAIILKNYDKTVPKRQAVEAENYRNNDPVLGKLDQRKRKVLEEKNDALGGSEPIDTTGKFCYCNRGEIEGDFMVECDRCRKWFHGQCVELTKTEADELDTFCCKYCVRQNGAKRRRLPSKFNDYILNLKSRRVNSKRIDCEQSAGHTQRICDKCEEGTQEVDNL</sequence>
<proteinExistence type="predicted"/>
<dbReference type="InterPro" id="IPR001965">
    <property type="entry name" value="Znf_PHD"/>
</dbReference>
<dbReference type="InterPro" id="IPR011011">
    <property type="entry name" value="Znf_FYVE_PHD"/>
</dbReference>
<dbReference type="EMBL" id="LWCA01001159">
    <property type="protein sequence ID" value="OAF65758.1"/>
    <property type="molecule type" value="Genomic_DNA"/>
</dbReference>
<gene>
    <name evidence="8" type="ORF">A3Q56_06499</name>
</gene>
<protein>
    <recommendedName>
        <fullName evidence="7">PHD-type domain-containing protein</fullName>
    </recommendedName>
</protein>
<evidence type="ECO:0000256" key="5">
    <source>
        <dbReference type="ARBA" id="ARBA00023242"/>
    </source>
</evidence>
<reference evidence="8 9" key="1">
    <citation type="submission" date="2016-04" db="EMBL/GenBank/DDBJ databases">
        <title>The genome of Intoshia linei affirms orthonectids as highly simplified spiralians.</title>
        <authorList>
            <person name="Mikhailov K.V."/>
            <person name="Slusarev G.S."/>
            <person name="Nikitin M.A."/>
            <person name="Logacheva M.D."/>
            <person name="Penin A."/>
            <person name="Aleoshin V."/>
            <person name="Panchin Y.V."/>
        </authorList>
    </citation>
    <scope>NUCLEOTIDE SEQUENCE [LARGE SCALE GENOMIC DNA]</scope>
    <source>
        <strain evidence="8">Intl2013</strain>
        <tissue evidence="8">Whole animal</tissue>
    </source>
</reference>
<dbReference type="SUPFAM" id="SSF57903">
    <property type="entry name" value="FYVE/PHD zinc finger"/>
    <property type="match status" value="1"/>
</dbReference>
<accession>A0A177AUS0</accession>
<dbReference type="InterPro" id="IPR019786">
    <property type="entry name" value="Zinc_finger_PHD-type_CS"/>
</dbReference>
<dbReference type="SMART" id="SM00249">
    <property type="entry name" value="PHD"/>
    <property type="match status" value="1"/>
</dbReference>
<evidence type="ECO:0000313" key="8">
    <source>
        <dbReference type="EMBL" id="OAF65758.1"/>
    </source>
</evidence>
<evidence type="ECO:0000256" key="2">
    <source>
        <dbReference type="ARBA" id="ARBA00022723"/>
    </source>
</evidence>
<dbReference type="InterPro" id="IPR019787">
    <property type="entry name" value="Znf_PHD-finger"/>
</dbReference>
<dbReference type="GO" id="GO:0045893">
    <property type="term" value="P:positive regulation of DNA-templated transcription"/>
    <property type="evidence" value="ECO:0007669"/>
    <property type="project" value="TreeGrafter"/>
</dbReference>
<comment type="subcellular location">
    <subcellularLocation>
        <location evidence="1">Nucleus</location>
    </subcellularLocation>
</comment>
<evidence type="ECO:0000259" key="7">
    <source>
        <dbReference type="PROSITE" id="PS50016"/>
    </source>
</evidence>
<dbReference type="Gene3D" id="3.30.40.10">
    <property type="entry name" value="Zinc/RING finger domain, C3HC4 (zinc finger)"/>
    <property type="match status" value="1"/>
</dbReference>
<comment type="caution">
    <text evidence="8">The sequence shown here is derived from an EMBL/GenBank/DDBJ whole genome shotgun (WGS) entry which is preliminary data.</text>
</comment>
<dbReference type="PROSITE" id="PS01359">
    <property type="entry name" value="ZF_PHD_1"/>
    <property type="match status" value="1"/>
</dbReference>
<dbReference type="Pfam" id="PF00628">
    <property type="entry name" value="PHD"/>
    <property type="match status" value="1"/>
</dbReference>
<evidence type="ECO:0000256" key="4">
    <source>
        <dbReference type="ARBA" id="ARBA00022833"/>
    </source>
</evidence>
<keyword evidence="5" id="KW-0539">Nucleus</keyword>
<dbReference type="PANTHER" id="PTHR46174">
    <property type="entry name" value="CXXC-TYPE ZINC FINGER PROTEIN 1"/>
    <property type="match status" value="1"/>
</dbReference>
<evidence type="ECO:0000313" key="9">
    <source>
        <dbReference type="Proteomes" id="UP000078046"/>
    </source>
</evidence>
<dbReference type="PANTHER" id="PTHR46174:SF1">
    <property type="entry name" value="CXXC-TYPE ZINC FINGER PROTEIN 1"/>
    <property type="match status" value="1"/>
</dbReference>
<feature type="domain" description="PHD-type" evidence="7">
    <location>
        <begin position="91"/>
        <end position="142"/>
    </location>
</feature>
<keyword evidence="4" id="KW-0862">Zinc</keyword>
<dbReference type="GO" id="GO:0008270">
    <property type="term" value="F:zinc ion binding"/>
    <property type="evidence" value="ECO:0007669"/>
    <property type="project" value="UniProtKB-KW"/>
</dbReference>
<dbReference type="OrthoDB" id="784962at2759"/>
<evidence type="ECO:0000256" key="3">
    <source>
        <dbReference type="ARBA" id="ARBA00022771"/>
    </source>
</evidence>
<dbReference type="PROSITE" id="PS50016">
    <property type="entry name" value="ZF_PHD_2"/>
    <property type="match status" value="1"/>
</dbReference>
<evidence type="ECO:0000256" key="1">
    <source>
        <dbReference type="ARBA" id="ARBA00004123"/>
    </source>
</evidence>
<keyword evidence="3 6" id="KW-0863">Zinc-finger</keyword>
<name>A0A177AUS0_9BILA</name>
<evidence type="ECO:0000256" key="6">
    <source>
        <dbReference type="PROSITE-ProRule" id="PRU00146"/>
    </source>
</evidence>
<dbReference type="InterPro" id="IPR013083">
    <property type="entry name" value="Znf_RING/FYVE/PHD"/>
</dbReference>
<dbReference type="AlphaFoldDB" id="A0A177AUS0"/>
<dbReference type="InterPro" id="IPR037869">
    <property type="entry name" value="Spp1/CFP1"/>
</dbReference>
<dbReference type="GO" id="GO:0048188">
    <property type="term" value="C:Set1C/COMPASS complex"/>
    <property type="evidence" value="ECO:0007669"/>
    <property type="project" value="InterPro"/>
</dbReference>
<keyword evidence="2" id="KW-0479">Metal-binding</keyword>
<dbReference type="Proteomes" id="UP000078046">
    <property type="component" value="Unassembled WGS sequence"/>
</dbReference>
<keyword evidence="9" id="KW-1185">Reference proteome</keyword>